<dbReference type="GO" id="GO:0046872">
    <property type="term" value="F:metal ion binding"/>
    <property type="evidence" value="ECO:0007669"/>
    <property type="project" value="UniProtKB-KW"/>
</dbReference>
<dbReference type="InterPro" id="IPR036866">
    <property type="entry name" value="RibonucZ/Hydroxyglut_hydro"/>
</dbReference>
<evidence type="ECO:0000256" key="5">
    <source>
        <dbReference type="SAM" id="MobiDB-lite"/>
    </source>
</evidence>
<evidence type="ECO:0000259" key="6">
    <source>
        <dbReference type="SMART" id="SM00849"/>
    </source>
</evidence>
<dbReference type="PANTHER" id="PTHR46233">
    <property type="entry name" value="HYDROXYACYLGLUTATHIONE HYDROLASE GLOC"/>
    <property type="match status" value="1"/>
</dbReference>
<dbReference type="HOGENOM" id="CLU_030571_5_4_9"/>
<evidence type="ECO:0000256" key="1">
    <source>
        <dbReference type="ARBA" id="ARBA00001947"/>
    </source>
</evidence>
<feature type="domain" description="Metallo-beta-lactamase" evidence="6">
    <location>
        <begin position="46"/>
        <end position="220"/>
    </location>
</feature>
<evidence type="ECO:0000313" key="7">
    <source>
        <dbReference type="EMBL" id="ADU51772.1"/>
    </source>
</evidence>
<reference evidence="8" key="2">
    <citation type="journal article" date="2010" name="Stand. Genomic Sci.">
        <title>Complete genome sequence of Thermaerobacter marianensis type strain (7p75aT).</title>
        <authorList>
            <person name="Han C."/>
            <person name="Gu W."/>
            <person name="Zhang X."/>
            <person name="Lapidus A."/>
            <person name="Nolan M."/>
            <person name="Copeland A."/>
            <person name="Lucas S."/>
            <person name="Glavina Del Rio T."/>
            <person name="Tice H."/>
            <person name="Cheng J."/>
            <person name="Tapia R."/>
            <person name="Goodwin L."/>
            <person name="Pitluck S."/>
            <person name="Pagani I."/>
            <person name="Ivanova N."/>
            <person name="Mavromatis K."/>
            <person name="Mikhailova N."/>
            <person name="Pati A."/>
            <person name="Chen A."/>
            <person name="Palaniappan K."/>
            <person name="Land M."/>
            <person name="Hauser L."/>
            <person name="Chang Y."/>
            <person name="Jeffries C."/>
            <person name="Schneider S."/>
            <person name="Rohde M."/>
            <person name="Goker M."/>
            <person name="Pukall R."/>
            <person name="Woyke T."/>
            <person name="Bristow J."/>
            <person name="Eisen J."/>
            <person name="Markowitz V."/>
            <person name="Hugenholtz P."/>
            <person name="Kyrpides N."/>
            <person name="Klenk H."/>
            <person name="Detter J."/>
        </authorList>
    </citation>
    <scope>NUCLEOTIDE SEQUENCE [LARGE SCALE GENOMIC DNA]</scope>
    <source>
        <strain evidence="8">ATCC 700841 / DSM 12885 / JCM 10246 / 7p75a</strain>
    </source>
</reference>
<proteinExistence type="predicted"/>
<sequence>MDVPPDEAREVRSRDPHPRPPRGTGAPGGPPAAPFRIQVFTLGPVQANGYVLLDDTAGVAVFVDAPHDPEPMLQAAAGYRVAAVLLTHAHFDHIGGLRAIKEATGAPVWIHRHEADWLGDPQRNLSVWLEPVVAPPADHLLAGGERLAFGGIELEVRFAPGHSPGHVVFVASGVVLAGDTLFAGSIGRTDLPGGDLPTLLDSIRRELLVLPGDTRLLPGHGPETTIAVERATNPFLQ</sequence>
<dbReference type="SMART" id="SM00849">
    <property type="entry name" value="Lactamase_B"/>
    <property type="match status" value="1"/>
</dbReference>
<dbReference type="KEGG" id="tmr:Tmar_1663"/>
<gene>
    <name evidence="7" type="ordered locus">Tmar_1663</name>
</gene>
<evidence type="ECO:0000256" key="3">
    <source>
        <dbReference type="ARBA" id="ARBA00022801"/>
    </source>
</evidence>
<dbReference type="Gene3D" id="3.60.15.10">
    <property type="entry name" value="Ribonuclease Z/Hydroxyacylglutathione hydrolase-like"/>
    <property type="match status" value="1"/>
</dbReference>
<dbReference type="GO" id="GO:0016787">
    <property type="term" value="F:hydrolase activity"/>
    <property type="evidence" value="ECO:0007669"/>
    <property type="project" value="UniProtKB-KW"/>
</dbReference>
<feature type="region of interest" description="Disordered" evidence="5">
    <location>
        <begin position="1"/>
        <end position="33"/>
    </location>
</feature>
<reference evidence="7 8" key="1">
    <citation type="journal article" date="2010" name="Stand. Genomic Sci.">
        <title>Complete genome sequence of Thermaerobacter marianensis type strain (7p75a).</title>
        <authorList>
            <person name="Han C."/>
            <person name="Gu W."/>
            <person name="Zhang X."/>
            <person name="Lapidus A."/>
            <person name="Nolan M."/>
            <person name="Copeland A."/>
            <person name="Lucas S."/>
            <person name="Del Rio T.G."/>
            <person name="Tice H."/>
            <person name="Cheng J.F."/>
            <person name="Tapia R."/>
            <person name="Goodwin L."/>
            <person name="Pitluck S."/>
            <person name="Pagani I."/>
            <person name="Ivanova N."/>
            <person name="Mavromatis K."/>
            <person name="Mikhailova N."/>
            <person name="Pati A."/>
            <person name="Chen A."/>
            <person name="Palaniappan K."/>
            <person name="Land M."/>
            <person name="Hauser L."/>
            <person name="Chang Y.J."/>
            <person name="Jeffries C.D."/>
            <person name="Schneider S."/>
            <person name="Rohde M."/>
            <person name="Goker M."/>
            <person name="Pukall R."/>
            <person name="Woyke T."/>
            <person name="Bristow J."/>
            <person name="Eisen J.A."/>
            <person name="Markowitz V."/>
            <person name="Hugenholtz P."/>
            <person name="Kyrpides N.C."/>
            <person name="Klenk H.P."/>
            <person name="Detter J.C."/>
        </authorList>
    </citation>
    <scope>NUCLEOTIDE SEQUENCE [LARGE SCALE GENOMIC DNA]</scope>
    <source>
        <strain evidence="8">ATCC 700841 / DSM 12885 / JCM 10246 / 7p75a</strain>
    </source>
</reference>
<evidence type="ECO:0000256" key="4">
    <source>
        <dbReference type="ARBA" id="ARBA00022833"/>
    </source>
</evidence>
<keyword evidence="4" id="KW-0862">Zinc</keyword>
<dbReference type="PANTHER" id="PTHR46233:SF3">
    <property type="entry name" value="HYDROXYACYLGLUTATHIONE HYDROLASE GLOC"/>
    <property type="match status" value="1"/>
</dbReference>
<protein>
    <submittedName>
        <fullName evidence="7">Beta-lactamase-like protein</fullName>
    </submittedName>
</protein>
<keyword evidence="2" id="KW-0479">Metal-binding</keyword>
<dbReference type="STRING" id="644966.Tmar_1663"/>
<evidence type="ECO:0000313" key="8">
    <source>
        <dbReference type="Proteomes" id="UP000008915"/>
    </source>
</evidence>
<dbReference type="AlphaFoldDB" id="E6SHH7"/>
<organism evidence="7 8">
    <name type="scientific">Thermaerobacter marianensis (strain ATCC 700841 / DSM 12885 / JCM 10246 / 7p75a)</name>
    <dbReference type="NCBI Taxonomy" id="644966"/>
    <lineage>
        <taxon>Bacteria</taxon>
        <taxon>Bacillati</taxon>
        <taxon>Bacillota</taxon>
        <taxon>Clostridia</taxon>
        <taxon>Eubacteriales</taxon>
        <taxon>Clostridiales Family XVII. Incertae Sedis</taxon>
        <taxon>Thermaerobacter</taxon>
    </lineage>
</organism>
<dbReference type="CDD" id="cd06262">
    <property type="entry name" value="metallo-hydrolase-like_MBL-fold"/>
    <property type="match status" value="1"/>
</dbReference>
<dbReference type="Pfam" id="PF00753">
    <property type="entry name" value="Lactamase_B"/>
    <property type="match status" value="1"/>
</dbReference>
<name>E6SHH7_THEM7</name>
<dbReference type="OrthoDB" id="9802248at2"/>
<keyword evidence="3" id="KW-0378">Hydrolase</keyword>
<dbReference type="EMBL" id="CP002344">
    <property type="protein sequence ID" value="ADU51772.1"/>
    <property type="molecule type" value="Genomic_DNA"/>
</dbReference>
<dbReference type="InterPro" id="IPR001279">
    <property type="entry name" value="Metallo-B-lactamas"/>
</dbReference>
<comment type="cofactor">
    <cofactor evidence="1">
        <name>Zn(2+)</name>
        <dbReference type="ChEBI" id="CHEBI:29105"/>
    </cofactor>
</comment>
<accession>E6SHH7</accession>
<dbReference type="eggNOG" id="COG0491">
    <property type="taxonomic scope" value="Bacteria"/>
</dbReference>
<dbReference type="RefSeq" id="WP_013496073.1">
    <property type="nucleotide sequence ID" value="NC_014831.1"/>
</dbReference>
<keyword evidence="8" id="KW-1185">Reference proteome</keyword>
<dbReference type="SUPFAM" id="SSF56281">
    <property type="entry name" value="Metallo-hydrolase/oxidoreductase"/>
    <property type="match status" value="1"/>
</dbReference>
<dbReference type="Proteomes" id="UP000008915">
    <property type="component" value="Chromosome"/>
</dbReference>
<evidence type="ECO:0000256" key="2">
    <source>
        <dbReference type="ARBA" id="ARBA00022723"/>
    </source>
</evidence>
<dbReference type="InterPro" id="IPR051453">
    <property type="entry name" value="MBL_Glyoxalase_II"/>
</dbReference>
<feature type="compositionally biased region" description="Basic and acidic residues" evidence="5">
    <location>
        <begin position="1"/>
        <end position="18"/>
    </location>
</feature>